<dbReference type="Proteomes" id="UP000006591">
    <property type="component" value="Chromosome 3"/>
</dbReference>
<sequence length="61" mass="6476">MVGALVHGEVWVGGSPLFLSIPSHFGQSKIGDLDTAIDILLYNGTVSLSPSRKSKPKNPSR</sequence>
<evidence type="ECO:0000313" key="1">
    <source>
        <dbReference type="EnsemblPlants" id="ONIVA03G12780.1"/>
    </source>
</evidence>
<protein>
    <submittedName>
        <fullName evidence="1">Uncharacterized protein</fullName>
    </submittedName>
</protein>
<name>A0A0E0GK99_ORYNI</name>
<dbReference type="Gramene" id="ONIVA03G12780.1">
    <property type="protein sequence ID" value="ONIVA03G12780.1"/>
    <property type="gene ID" value="ONIVA03G12780"/>
</dbReference>
<organism evidence="1">
    <name type="scientific">Oryza nivara</name>
    <name type="common">Indian wild rice</name>
    <name type="synonym">Oryza sativa f. spontanea</name>
    <dbReference type="NCBI Taxonomy" id="4536"/>
    <lineage>
        <taxon>Eukaryota</taxon>
        <taxon>Viridiplantae</taxon>
        <taxon>Streptophyta</taxon>
        <taxon>Embryophyta</taxon>
        <taxon>Tracheophyta</taxon>
        <taxon>Spermatophyta</taxon>
        <taxon>Magnoliopsida</taxon>
        <taxon>Liliopsida</taxon>
        <taxon>Poales</taxon>
        <taxon>Poaceae</taxon>
        <taxon>BOP clade</taxon>
        <taxon>Oryzoideae</taxon>
        <taxon>Oryzeae</taxon>
        <taxon>Oryzinae</taxon>
        <taxon>Oryza</taxon>
    </lineage>
</organism>
<keyword evidence="2" id="KW-1185">Reference proteome</keyword>
<reference evidence="1" key="2">
    <citation type="submission" date="2018-04" db="EMBL/GenBank/DDBJ databases">
        <title>OnivRS2 (Oryza nivara Reference Sequence Version 2).</title>
        <authorList>
            <person name="Zhang J."/>
            <person name="Kudrna D."/>
            <person name="Lee S."/>
            <person name="Talag J."/>
            <person name="Rajasekar S."/>
            <person name="Welchert J."/>
            <person name="Hsing Y.-I."/>
            <person name="Wing R.A."/>
        </authorList>
    </citation>
    <scope>NUCLEOTIDE SEQUENCE [LARGE SCALE GENOMIC DNA]</scope>
    <source>
        <strain evidence="1">SL10</strain>
    </source>
</reference>
<dbReference type="EnsemblPlants" id="ONIVA03G12780.1">
    <property type="protein sequence ID" value="ONIVA03G12780.1"/>
    <property type="gene ID" value="ONIVA03G12780"/>
</dbReference>
<dbReference type="HOGENOM" id="CLU_2926636_0_0_1"/>
<accession>A0A0E0GK99</accession>
<proteinExistence type="predicted"/>
<evidence type="ECO:0000313" key="2">
    <source>
        <dbReference type="Proteomes" id="UP000006591"/>
    </source>
</evidence>
<dbReference type="AlphaFoldDB" id="A0A0E0GK99"/>
<reference evidence="1" key="1">
    <citation type="submission" date="2015-04" db="UniProtKB">
        <authorList>
            <consortium name="EnsemblPlants"/>
        </authorList>
    </citation>
    <scope>IDENTIFICATION</scope>
    <source>
        <strain evidence="1">SL10</strain>
    </source>
</reference>